<keyword evidence="9" id="KW-1185">Reference proteome</keyword>
<dbReference type="GO" id="GO:0006661">
    <property type="term" value="P:phosphatidylinositol biosynthetic process"/>
    <property type="evidence" value="ECO:0000318"/>
    <property type="project" value="GO_Central"/>
</dbReference>
<reference evidence="8 9" key="1">
    <citation type="submission" date="2014-04" db="EMBL/GenBank/DDBJ databases">
        <authorList>
            <consortium name="International Citrus Genome Consortium"/>
            <person name="Gmitter F."/>
            <person name="Chen C."/>
            <person name="Farmerie W."/>
            <person name="Harkins T."/>
            <person name="Desany B."/>
            <person name="Mohiuddin M."/>
            <person name="Kodira C."/>
            <person name="Borodovsky M."/>
            <person name="Lomsadze A."/>
            <person name="Burns P."/>
            <person name="Jenkins J."/>
            <person name="Prochnik S."/>
            <person name="Shu S."/>
            <person name="Chapman J."/>
            <person name="Pitluck S."/>
            <person name="Schmutz J."/>
            <person name="Rokhsar D."/>
        </authorList>
    </citation>
    <scope>NUCLEOTIDE SEQUENCE</scope>
</reference>
<feature type="repeat" description="HEAT" evidence="5">
    <location>
        <begin position="33"/>
        <end position="68"/>
    </location>
</feature>
<dbReference type="Gene3D" id="1.25.10.10">
    <property type="entry name" value="Leucine-rich Repeat Variant"/>
    <property type="match status" value="2"/>
</dbReference>
<dbReference type="Proteomes" id="UP000027120">
    <property type="component" value="Unassembled WGS sequence"/>
</dbReference>
<sequence>MHKWYSFLFEIIVEQFLLYADLFFYSETILQQIVPPVLNSFSDQDSRVRYYACEALYNIAKVVRGDFIIFFNQIFDALCKLSADSDANVQSAAHLLDRLVKDIVTESDQFSIEEFIPLLRERMNVLNPYVRQFLVGWITVLDSVPDIDMLGFLPDFLDGLFNMLSDSSHEIRQQADSALWEFLQEIKNSPSVDYGRMAEILVQRAASPDEFTRLTAITWINEFVKLGGDQLVPYYADILGAILPCISDKEEKIRVVARETNEELRAIKADPADGFDVGPILSIATRQLSSEWEATRIEALHWISTLLNRHRTEVLHFLNDIFDTLLKALSDPSDEVVLLVLEVHACIAKDLQHFRQLVVFLVHNFRVDNSLLEKRGALIIRRLCVLLDAERVYRELSTILEGEADLDFACTMVQALNLILLTSSELSELRDLLKKSLVNPAGKDLFVSLYASWCHSPMAIISLCLLAQTYHHASAVIQSLVEEDLNVKFLVQLDKLIRLLETPIFAYLRLQLLEPGRYTWLLKALYGLLMLLPQVSLLYLKIQAQLFCVFLLELHSFMFNLSRDTLMQQSAAFKILRTRLKTVPSFSFNGEQIKRTSSGNPYSQILHSMPSGSQFSEDGDVNSDVGSSHGGINFASRLQQFEQMQHQHRIHGKAQAQLRSSSTSSSKVNGSPCSCYFYFC</sequence>
<evidence type="ECO:0000313" key="8">
    <source>
        <dbReference type="EMBL" id="KDO60751.1"/>
    </source>
</evidence>
<dbReference type="EMBL" id="KK784930">
    <property type="protein sequence ID" value="KDO60751.1"/>
    <property type="molecule type" value="Genomic_DNA"/>
</dbReference>
<comment type="similarity">
    <text evidence="2">Belongs to the VAC14 family.</text>
</comment>
<protein>
    <recommendedName>
        <fullName evidence="7">Vacuolar protein 14 C-terminal Fig4-binding domain-containing protein</fullName>
    </recommendedName>
</protein>
<dbReference type="GO" id="GO:0010008">
    <property type="term" value="C:endosome membrane"/>
    <property type="evidence" value="ECO:0000318"/>
    <property type="project" value="GO_Central"/>
</dbReference>
<keyword evidence="4" id="KW-0472">Membrane</keyword>
<name>A0A067FC47_CITSI</name>
<dbReference type="STRING" id="2711.A0A067FC47"/>
<comment type="subcellular location">
    <subcellularLocation>
        <location evidence="1">Endomembrane system</location>
    </subcellularLocation>
</comment>
<dbReference type="FunFam" id="1.25.10.10:FF:000411">
    <property type="entry name" value="protein VAC14 homolog"/>
    <property type="match status" value="1"/>
</dbReference>
<gene>
    <name evidence="8" type="ORF">CISIN_1g005727mg</name>
</gene>
<evidence type="ECO:0000256" key="6">
    <source>
        <dbReference type="SAM" id="MobiDB-lite"/>
    </source>
</evidence>
<dbReference type="Pfam" id="PF12755">
    <property type="entry name" value="Vac14_Fab1_bd"/>
    <property type="match status" value="1"/>
</dbReference>
<evidence type="ECO:0000256" key="5">
    <source>
        <dbReference type="PROSITE-ProRule" id="PRU00103"/>
    </source>
</evidence>
<accession>A0A067FC47</accession>
<dbReference type="InterPro" id="IPR021133">
    <property type="entry name" value="HEAT_type_2"/>
</dbReference>
<dbReference type="Pfam" id="PF11916">
    <property type="entry name" value="Vac14_Fig4_bd"/>
    <property type="match status" value="1"/>
</dbReference>
<dbReference type="PANTHER" id="PTHR16023:SF0">
    <property type="entry name" value="PROTEIN VAC14 HOMOLOG"/>
    <property type="match status" value="1"/>
</dbReference>
<dbReference type="InterPro" id="IPR016024">
    <property type="entry name" value="ARM-type_fold"/>
</dbReference>
<dbReference type="PANTHER" id="PTHR16023">
    <property type="entry name" value="TAX1 BINDING PROTEIN-RELATED"/>
    <property type="match status" value="1"/>
</dbReference>
<evidence type="ECO:0000256" key="3">
    <source>
        <dbReference type="ARBA" id="ARBA00022737"/>
    </source>
</evidence>
<evidence type="ECO:0000256" key="2">
    <source>
        <dbReference type="ARBA" id="ARBA00010225"/>
    </source>
</evidence>
<dbReference type="FunFam" id="1.25.10.10:FF:000169">
    <property type="entry name" value="protein VAC14 homolog isoform X1"/>
    <property type="match status" value="1"/>
</dbReference>
<proteinExistence type="inferred from homology"/>
<feature type="region of interest" description="Disordered" evidence="6">
    <location>
        <begin position="645"/>
        <end position="669"/>
    </location>
</feature>
<evidence type="ECO:0000256" key="1">
    <source>
        <dbReference type="ARBA" id="ARBA00004308"/>
    </source>
</evidence>
<dbReference type="InterPro" id="IPR011989">
    <property type="entry name" value="ARM-like"/>
</dbReference>
<dbReference type="InterPro" id="IPR026825">
    <property type="entry name" value="Vac14"/>
</dbReference>
<dbReference type="PROSITE" id="PS50077">
    <property type="entry name" value="HEAT_REPEAT"/>
    <property type="match status" value="1"/>
</dbReference>
<evidence type="ECO:0000313" key="9">
    <source>
        <dbReference type="Proteomes" id="UP000027120"/>
    </source>
</evidence>
<organism evidence="8 9">
    <name type="scientific">Citrus sinensis</name>
    <name type="common">Sweet orange</name>
    <name type="synonym">Citrus aurantium var. sinensis</name>
    <dbReference type="NCBI Taxonomy" id="2711"/>
    <lineage>
        <taxon>Eukaryota</taxon>
        <taxon>Viridiplantae</taxon>
        <taxon>Streptophyta</taxon>
        <taxon>Embryophyta</taxon>
        <taxon>Tracheophyta</taxon>
        <taxon>Spermatophyta</taxon>
        <taxon>Magnoliopsida</taxon>
        <taxon>eudicotyledons</taxon>
        <taxon>Gunneridae</taxon>
        <taxon>Pentapetalae</taxon>
        <taxon>rosids</taxon>
        <taxon>malvids</taxon>
        <taxon>Sapindales</taxon>
        <taxon>Rutaceae</taxon>
        <taxon>Aurantioideae</taxon>
        <taxon>Citrus</taxon>
    </lineage>
</organism>
<dbReference type="AlphaFoldDB" id="A0A067FC47"/>
<feature type="domain" description="Vacuolar protein 14 C-terminal Fig4-binding" evidence="7">
    <location>
        <begin position="370"/>
        <end position="536"/>
    </location>
</feature>
<dbReference type="InterPro" id="IPR021841">
    <property type="entry name" value="VAC14_Fig4p-bd"/>
</dbReference>
<keyword evidence="3" id="KW-0677">Repeat</keyword>
<evidence type="ECO:0000259" key="7">
    <source>
        <dbReference type="Pfam" id="PF11916"/>
    </source>
</evidence>
<dbReference type="SMR" id="A0A067FC47"/>
<dbReference type="GO" id="GO:0070772">
    <property type="term" value="C:PAS complex"/>
    <property type="evidence" value="ECO:0000318"/>
    <property type="project" value="GO_Central"/>
</dbReference>
<evidence type="ECO:0000256" key="4">
    <source>
        <dbReference type="ARBA" id="ARBA00023136"/>
    </source>
</evidence>
<dbReference type="SUPFAM" id="SSF48371">
    <property type="entry name" value="ARM repeat"/>
    <property type="match status" value="1"/>
</dbReference>